<reference evidence="1 2" key="1">
    <citation type="submission" date="2018-02" db="EMBL/GenBank/DDBJ databases">
        <title>Genome sequence of the basidiomycete white-rot fungus Phlebia centrifuga.</title>
        <authorList>
            <person name="Granchi Z."/>
            <person name="Peng M."/>
            <person name="de Vries R.P."/>
            <person name="Hilden K."/>
            <person name="Makela M.R."/>
            <person name="Grigoriev I."/>
            <person name="Riley R."/>
        </authorList>
    </citation>
    <scope>NUCLEOTIDE SEQUENCE [LARGE SCALE GENOMIC DNA]</scope>
    <source>
        <strain evidence="1 2">FBCC195</strain>
    </source>
</reference>
<dbReference type="AlphaFoldDB" id="A0A2R6NLG1"/>
<dbReference type="STRING" id="98765.A0A2R6NLG1"/>
<accession>A0A2R6NLG1</accession>
<evidence type="ECO:0000313" key="1">
    <source>
        <dbReference type="EMBL" id="PSR73195.1"/>
    </source>
</evidence>
<dbReference type="InterPro" id="IPR029058">
    <property type="entry name" value="AB_hydrolase_fold"/>
</dbReference>
<dbReference type="Gene3D" id="3.40.50.1820">
    <property type="entry name" value="alpha/beta hydrolase"/>
    <property type="match status" value="1"/>
</dbReference>
<organism evidence="1 2">
    <name type="scientific">Hermanssonia centrifuga</name>
    <dbReference type="NCBI Taxonomy" id="98765"/>
    <lineage>
        <taxon>Eukaryota</taxon>
        <taxon>Fungi</taxon>
        <taxon>Dikarya</taxon>
        <taxon>Basidiomycota</taxon>
        <taxon>Agaricomycotina</taxon>
        <taxon>Agaricomycetes</taxon>
        <taxon>Polyporales</taxon>
        <taxon>Meruliaceae</taxon>
        <taxon>Hermanssonia</taxon>
    </lineage>
</organism>
<dbReference type="OrthoDB" id="3214731at2759"/>
<dbReference type="Proteomes" id="UP000186601">
    <property type="component" value="Unassembled WGS sequence"/>
</dbReference>
<gene>
    <name evidence="1" type="ORF">PHLCEN_2v10916</name>
</gene>
<name>A0A2R6NLG1_9APHY</name>
<comment type="caution">
    <text evidence="1">The sequence shown here is derived from an EMBL/GenBank/DDBJ whole genome shotgun (WGS) entry which is preliminary data.</text>
</comment>
<keyword evidence="2" id="KW-1185">Reference proteome</keyword>
<protein>
    <submittedName>
        <fullName evidence="1">Uncharacterized protein</fullName>
    </submittedName>
</protein>
<dbReference type="EMBL" id="MLYV02001096">
    <property type="protein sequence ID" value="PSR73195.1"/>
    <property type="molecule type" value="Genomic_DNA"/>
</dbReference>
<proteinExistence type="predicted"/>
<evidence type="ECO:0000313" key="2">
    <source>
        <dbReference type="Proteomes" id="UP000186601"/>
    </source>
</evidence>
<sequence length="50" mass="5523">MSQPKFYHHGRFTVEGGTLPDAVTAYRTYGDPTNPCIVFPTCYGGRLDGK</sequence>